<proteinExistence type="predicted"/>
<dbReference type="Proteomes" id="UP000018851">
    <property type="component" value="Chromosome"/>
</dbReference>
<keyword evidence="2" id="KW-1185">Reference proteome</keyword>
<dbReference type="eggNOG" id="ENOG50318ET">
    <property type="taxonomic scope" value="Bacteria"/>
</dbReference>
<name>W0AL69_9SPHN</name>
<organism evidence="1 2">
    <name type="scientific">Sphingomonas sanxanigenens DSM 19645 = NX02</name>
    <dbReference type="NCBI Taxonomy" id="1123269"/>
    <lineage>
        <taxon>Bacteria</taxon>
        <taxon>Pseudomonadati</taxon>
        <taxon>Pseudomonadota</taxon>
        <taxon>Alphaproteobacteria</taxon>
        <taxon>Sphingomonadales</taxon>
        <taxon>Sphingomonadaceae</taxon>
        <taxon>Sphingomonas</taxon>
    </lineage>
</organism>
<sequence>MWTDAWKMGMTMWQTGVALQETMMAVPVVIARRSDKIDAAMRNPLDGDYVELARMVPEKVEAFGSAGASLMEDWIGVQTAMMGQWRDIASLGTIAMTRGTVGRIQARNRRIGKLLGGAGGKALKPVHSQVTANRTRLEKAATRSG</sequence>
<dbReference type="STRING" id="1123269.NX02_24135"/>
<dbReference type="AlphaFoldDB" id="W0AL69"/>
<protein>
    <recommendedName>
        <fullName evidence="3">Phasin domain-containing protein</fullName>
    </recommendedName>
</protein>
<dbReference type="RefSeq" id="WP_025294547.1">
    <property type="nucleotide sequence ID" value="NZ_CP006644.1"/>
</dbReference>
<evidence type="ECO:0000313" key="1">
    <source>
        <dbReference type="EMBL" id="AHE56435.1"/>
    </source>
</evidence>
<dbReference type="PATRIC" id="fig|1123269.5.peg.4727"/>
<dbReference type="KEGG" id="ssan:NX02_24135"/>
<accession>W0AL69</accession>
<dbReference type="HOGENOM" id="CLU_1720945_0_0_5"/>
<gene>
    <name evidence="1" type="ORF">NX02_24135</name>
</gene>
<evidence type="ECO:0008006" key="3">
    <source>
        <dbReference type="Google" id="ProtNLM"/>
    </source>
</evidence>
<evidence type="ECO:0000313" key="2">
    <source>
        <dbReference type="Proteomes" id="UP000018851"/>
    </source>
</evidence>
<reference evidence="1 2" key="1">
    <citation type="submission" date="2013-07" db="EMBL/GenBank/DDBJ databases">
        <title>Completed genome of Sphingomonas sanxanigenens NX02.</title>
        <authorList>
            <person name="Ma T."/>
            <person name="Huang H."/>
            <person name="Wu M."/>
            <person name="Li X."/>
            <person name="Li G."/>
        </authorList>
    </citation>
    <scope>NUCLEOTIDE SEQUENCE [LARGE SCALE GENOMIC DNA]</scope>
    <source>
        <strain evidence="1 2">NX02</strain>
    </source>
</reference>
<dbReference type="EMBL" id="CP006644">
    <property type="protein sequence ID" value="AHE56435.1"/>
    <property type="molecule type" value="Genomic_DNA"/>
</dbReference>
<dbReference type="OrthoDB" id="7190810at2"/>